<sequence>MMKLFDTDWRNMLGVLAVDGRGISRDSAAETPAAMAVETAALVIAAAVAVETPICTSAAESCGAKYTTAAAIAMIATALTTLPIAASCQMRECAQGNGR</sequence>
<protein>
    <submittedName>
        <fullName evidence="1">Uncharacterized protein</fullName>
    </submittedName>
</protein>
<proteinExistence type="predicted"/>
<dbReference type="AlphaFoldDB" id="A0A6M4G3J4"/>
<reference evidence="1 2" key="1">
    <citation type="submission" date="2020-04" db="EMBL/GenBank/DDBJ databases">
        <title>The Whole Genome Analysis of High salt-tolerant Sphingobium yanoikuyae YC-XJ2 with Aryl organophosphorus flame retardants (aryl-OPFRs)-degrading capacity and characteristics of Related phosphotriesterase.</title>
        <authorList>
            <person name="Li X."/>
        </authorList>
    </citation>
    <scope>NUCLEOTIDE SEQUENCE [LARGE SCALE GENOMIC DNA]</scope>
    <source>
        <strain evidence="1 2">YC-XJ2</strain>
    </source>
</reference>
<name>A0A6M4G3J4_SPHYA</name>
<dbReference type="EMBL" id="CP053021">
    <property type="protein sequence ID" value="QJR01144.1"/>
    <property type="molecule type" value="Genomic_DNA"/>
</dbReference>
<evidence type="ECO:0000313" key="1">
    <source>
        <dbReference type="EMBL" id="QJR01144.1"/>
    </source>
</evidence>
<gene>
    <name evidence="1" type="ORF">HH800_02370</name>
</gene>
<accession>A0A6M4G3J4</accession>
<evidence type="ECO:0000313" key="2">
    <source>
        <dbReference type="Proteomes" id="UP000502611"/>
    </source>
</evidence>
<dbReference type="RefSeq" id="WP_169860069.1">
    <property type="nucleotide sequence ID" value="NZ_CP053021.1"/>
</dbReference>
<organism evidence="1 2">
    <name type="scientific">Sphingobium yanoikuyae</name>
    <name type="common">Sphingomonas yanoikuyae</name>
    <dbReference type="NCBI Taxonomy" id="13690"/>
    <lineage>
        <taxon>Bacteria</taxon>
        <taxon>Pseudomonadati</taxon>
        <taxon>Pseudomonadota</taxon>
        <taxon>Alphaproteobacteria</taxon>
        <taxon>Sphingomonadales</taxon>
        <taxon>Sphingomonadaceae</taxon>
        <taxon>Sphingobium</taxon>
    </lineage>
</organism>
<dbReference type="Proteomes" id="UP000502611">
    <property type="component" value="Chromosome"/>
</dbReference>